<evidence type="ECO:0000259" key="9">
    <source>
        <dbReference type="PROSITE" id="PS50177"/>
    </source>
</evidence>
<dbReference type="InterPro" id="IPR001611">
    <property type="entry name" value="Leu-rich_rpt"/>
</dbReference>
<dbReference type="Pfam" id="PF22602">
    <property type="entry name" value="NXF_NTF2"/>
    <property type="match status" value="1"/>
</dbReference>
<dbReference type="InterPro" id="IPR009060">
    <property type="entry name" value="UBA-like_sf"/>
</dbReference>
<dbReference type="GO" id="GO:0016973">
    <property type="term" value="P:poly(A)+ mRNA export from nucleus"/>
    <property type="evidence" value="ECO:0007669"/>
    <property type="project" value="TreeGrafter"/>
</dbReference>
<reference evidence="11 12" key="1">
    <citation type="journal article" date="2018" name="Genome Biol. Evol.">
        <title>Multiple Roots of Fruiting Body Formation in Amoebozoa.</title>
        <authorList>
            <person name="Hillmann F."/>
            <person name="Forbes G."/>
            <person name="Novohradska S."/>
            <person name="Ferling I."/>
            <person name="Riege K."/>
            <person name="Groth M."/>
            <person name="Westermann M."/>
            <person name="Marz M."/>
            <person name="Spaller T."/>
            <person name="Winckler T."/>
            <person name="Schaap P."/>
            <person name="Glockner G."/>
        </authorList>
    </citation>
    <scope>NUCLEOTIDE SEQUENCE [LARGE SCALE GENOMIC DNA]</scope>
    <source>
        <strain evidence="11 12">Jena</strain>
    </source>
</reference>
<dbReference type="EMBL" id="MDYQ01000123">
    <property type="protein sequence ID" value="PRP81482.1"/>
    <property type="molecule type" value="Genomic_DNA"/>
</dbReference>
<keyword evidence="5" id="KW-0677">Repeat</keyword>
<dbReference type="PROSITE" id="PS51281">
    <property type="entry name" value="TAP_C"/>
    <property type="match status" value="1"/>
</dbReference>
<evidence type="ECO:0000256" key="2">
    <source>
        <dbReference type="ARBA" id="ARBA00009285"/>
    </source>
</evidence>
<keyword evidence="3" id="KW-0813">Transport</keyword>
<evidence type="ECO:0000313" key="12">
    <source>
        <dbReference type="Proteomes" id="UP000241769"/>
    </source>
</evidence>
<dbReference type="InterPro" id="IPR030217">
    <property type="entry name" value="NXF_fam"/>
</dbReference>
<sequence>MEEVEDSIREEEVEGPSSVEDVHPGPDARTITTMKEEAESQLQSTSRGGEMQERISGFDASDNTEQIIQSLVAASETPIFTLNEKTIIAETASTSQALSLTKTYPKPKFNGRTLFIKFADPQTTGRAMADRLREILPSKYDESNKVLSLAGTADIPLNGVTPNYNTEGFVKSLFMAIVAKIPEVRFGVEECVRDSVAAAEEFVTAAEGTMRGNMVETLDLSGNKITTFKAFASLAKFPLDGIKNVSFRDNLISSMDELDHLKPFKFRELLLTGNPITAQPSYVTKVQEKFESLKYLDGNKIATFDFNIESEETSKLPPMKGNLFESETTEQLATGFLKSYLEKFDEERAGLLDAYSDTSLFTITTTMVDAQVHIGRLNIVNTLQKLPKTRHIFDDVRIDAFELSKVNMPLLCISIHGHLLEGAGEFKRSYSRTFLLSPNTTSTAWPVTIVNEQLHIRKFMKLPAVTRTTPQAGPEVELTPQQKEMGLTLMTATRLKPEYAKQLLEASGWSLEQAQQTFLAYQAQQKITPDMLQ</sequence>
<feature type="domain" description="NTF2" evidence="9">
    <location>
        <begin position="332"/>
        <end position="456"/>
    </location>
</feature>
<evidence type="ECO:0000256" key="1">
    <source>
        <dbReference type="ARBA" id="ARBA00004123"/>
    </source>
</evidence>
<dbReference type="InterPro" id="IPR002075">
    <property type="entry name" value="NTF2_dom"/>
</dbReference>
<evidence type="ECO:0000256" key="8">
    <source>
        <dbReference type="SAM" id="MobiDB-lite"/>
    </source>
</evidence>
<comment type="caution">
    <text evidence="11">The sequence shown here is derived from an EMBL/GenBank/DDBJ whole genome shotgun (WGS) entry which is preliminary data.</text>
</comment>
<proteinExistence type="inferred from homology"/>
<accession>A0A2P6NC24</accession>
<feature type="domain" description="TAP-C" evidence="10">
    <location>
        <begin position="480"/>
        <end position="533"/>
    </location>
</feature>
<comment type="subcellular location">
    <subcellularLocation>
        <location evidence="1">Nucleus</location>
    </subcellularLocation>
</comment>
<dbReference type="PROSITE" id="PS50177">
    <property type="entry name" value="NTF2_DOMAIN"/>
    <property type="match status" value="1"/>
</dbReference>
<evidence type="ECO:0000259" key="10">
    <source>
        <dbReference type="PROSITE" id="PS51281"/>
    </source>
</evidence>
<dbReference type="GO" id="GO:0003723">
    <property type="term" value="F:RNA binding"/>
    <property type="evidence" value="ECO:0007669"/>
    <property type="project" value="TreeGrafter"/>
</dbReference>
<dbReference type="Gene3D" id="3.80.10.10">
    <property type="entry name" value="Ribonuclease Inhibitor"/>
    <property type="match status" value="1"/>
</dbReference>
<protein>
    <recommendedName>
        <fullName evidence="13">NTF2 domain-containing protein</fullName>
    </recommendedName>
</protein>
<evidence type="ECO:0000256" key="6">
    <source>
        <dbReference type="ARBA" id="ARBA00022816"/>
    </source>
</evidence>
<dbReference type="AlphaFoldDB" id="A0A2P6NC24"/>
<dbReference type="STRING" id="1890364.A0A2P6NC24"/>
<keyword evidence="12" id="KW-1185">Reference proteome</keyword>
<name>A0A2P6NC24_9EUKA</name>
<evidence type="ECO:0000313" key="11">
    <source>
        <dbReference type="EMBL" id="PRP81482.1"/>
    </source>
</evidence>
<keyword evidence="6" id="KW-0509">mRNA transport</keyword>
<organism evidence="11 12">
    <name type="scientific">Planoprotostelium fungivorum</name>
    <dbReference type="NCBI Taxonomy" id="1890364"/>
    <lineage>
        <taxon>Eukaryota</taxon>
        <taxon>Amoebozoa</taxon>
        <taxon>Evosea</taxon>
        <taxon>Variosea</taxon>
        <taxon>Cavosteliida</taxon>
        <taxon>Cavosteliaceae</taxon>
        <taxon>Planoprotostelium</taxon>
    </lineage>
</organism>
<evidence type="ECO:0000256" key="7">
    <source>
        <dbReference type="ARBA" id="ARBA00023242"/>
    </source>
</evidence>
<gene>
    <name evidence="11" type="ORF">PROFUN_10922</name>
</gene>
<dbReference type="FunCoup" id="A0A2P6NC24">
    <property type="interactions" value="336"/>
</dbReference>
<evidence type="ECO:0008006" key="13">
    <source>
        <dbReference type="Google" id="ProtNLM"/>
    </source>
</evidence>
<dbReference type="Gene3D" id="3.10.450.50">
    <property type="match status" value="2"/>
</dbReference>
<dbReference type="PANTHER" id="PTHR10662:SF22">
    <property type="entry name" value="NUCLEAR RNA EXPORT FACTOR 1"/>
    <property type="match status" value="1"/>
</dbReference>
<dbReference type="InParanoid" id="A0A2P6NC24"/>
<evidence type="ECO:0000256" key="3">
    <source>
        <dbReference type="ARBA" id="ARBA00022448"/>
    </source>
</evidence>
<keyword evidence="4" id="KW-0433">Leucine-rich repeat</keyword>
<evidence type="ECO:0000256" key="4">
    <source>
        <dbReference type="ARBA" id="ARBA00022614"/>
    </source>
</evidence>
<dbReference type="PANTHER" id="PTHR10662">
    <property type="entry name" value="NUCLEAR RNA EXPORT FACTOR"/>
    <property type="match status" value="1"/>
</dbReference>
<dbReference type="SMART" id="SM00804">
    <property type="entry name" value="TAP_C"/>
    <property type="match status" value="1"/>
</dbReference>
<feature type="compositionally biased region" description="Acidic residues" evidence="8">
    <location>
        <begin position="1"/>
        <end position="14"/>
    </location>
</feature>
<dbReference type="SUPFAM" id="SSF54427">
    <property type="entry name" value="NTF2-like"/>
    <property type="match status" value="1"/>
</dbReference>
<dbReference type="InterPro" id="IPR032710">
    <property type="entry name" value="NTF2-like_dom_sf"/>
</dbReference>
<dbReference type="CDD" id="cd14342">
    <property type="entry name" value="UBA_TAP-C"/>
    <property type="match status" value="1"/>
</dbReference>
<comment type="similarity">
    <text evidence="2">Belongs to the NXF family.</text>
</comment>
<dbReference type="PROSITE" id="PS51450">
    <property type="entry name" value="LRR"/>
    <property type="match status" value="1"/>
</dbReference>
<dbReference type="OrthoDB" id="16979at2759"/>
<dbReference type="InterPro" id="IPR032675">
    <property type="entry name" value="LRR_dom_sf"/>
</dbReference>
<keyword evidence="7" id="KW-0539">Nucleus</keyword>
<dbReference type="Gene3D" id="1.10.8.10">
    <property type="entry name" value="DNA helicase RuvA subunit, C-terminal domain"/>
    <property type="match status" value="1"/>
</dbReference>
<dbReference type="Proteomes" id="UP000241769">
    <property type="component" value="Unassembled WGS sequence"/>
</dbReference>
<dbReference type="SUPFAM" id="SSF52058">
    <property type="entry name" value="L domain-like"/>
    <property type="match status" value="1"/>
</dbReference>
<evidence type="ECO:0000256" key="5">
    <source>
        <dbReference type="ARBA" id="ARBA00022737"/>
    </source>
</evidence>
<dbReference type="InterPro" id="IPR005637">
    <property type="entry name" value="TAP_C_dom"/>
</dbReference>
<dbReference type="Pfam" id="PF03943">
    <property type="entry name" value="TAP_C"/>
    <property type="match status" value="1"/>
</dbReference>
<dbReference type="GO" id="GO:0005634">
    <property type="term" value="C:nucleus"/>
    <property type="evidence" value="ECO:0007669"/>
    <property type="project" value="UniProtKB-SubCell"/>
</dbReference>
<dbReference type="InterPro" id="IPR018222">
    <property type="entry name" value="Nuclear_transport_factor_2_euk"/>
</dbReference>
<feature type="region of interest" description="Disordered" evidence="8">
    <location>
        <begin position="1"/>
        <end position="52"/>
    </location>
</feature>
<dbReference type="SUPFAM" id="SSF46934">
    <property type="entry name" value="UBA-like"/>
    <property type="match status" value="1"/>
</dbReference>